<dbReference type="AlphaFoldDB" id="A0A165WQ27"/>
<accession>A0A165WQ27</accession>
<dbReference type="RefSeq" id="WP_068008467.1">
    <property type="nucleotide sequence ID" value="NZ_FOFM01000004.1"/>
</dbReference>
<dbReference type="PRINTS" id="PR00111">
    <property type="entry name" value="ABHYDROLASE"/>
</dbReference>
<dbReference type="Pfam" id="PF00561">
    <property type="entry name" value="Abhydrolase_1"/>
    <property type="match status" value="1"/>
</dbReference>
<dbReference type="EC" id="3.8.1.5" evidence="2"/>
<organism evidence="2 3">
    <name type="scientific">Pseudovibrio axinellae</name>
    <dbReference type="NCBI Taxonomy" id="989403"/>
    <lineage>
        <taxon>Bacteria</taxon>
        <taxon>Pseudomonadati</taxon>
        <taxon>Pseudomonadota</taxon>
        <taxon>Alphaproteobacteria</taxon>
        <taxon>Hyphomicrobiales</taxon>
        <taxon>Stappiaceae</taxon>
        <taxon>Pseudovibrio</taxon>
    </lineage>
</organism>
<dbReference type="PANTHER" id="PTHR43194">
    <property type="entry name" value="HYDROLASE ALPHA/BETA FOLD FAMILY"/>
    <property type="match status" value="1"/>
</dbReference>
<dbReference type="InterPro" id="IPR050228">
    <property type="entry name" value="Carboxylesterase_BioH"/>
</dbReference>
<dbReference type="PATRIC" id="fig|989403.3.peg.3654"/>
<gene>
    <name evidence="2" type="primary">dhmA</name>
    <name evidence="2" type="ORF">PsAD2_03399</name>
</gene>
<keyword evidence="2" id="KW-0378">Hydrolase</keyword>
<dbReference type="GO" id="GO:0018786">
    <property type="term" value="F:haloalkane dehalogenase activity"/>
    <property type="evidence" value="ECO:0007669"/>
    <property type="project" value="UniProtKB-EC"/>
</dbReference>
<dbReference type="STRING" id="989403.SAMN05421798_104111"/>
<evidence type="ECO:0000313" key="2">
    <source>
        <dbReference type="EMBL" id="KZL16782.1"/>
    </source>
</evidence>
<protein>
    <submittedName>
        <fullName evidence="2">Haloalkane dehalogenase</fullName>
        <ecNumber evidence="2">3.8.1.5</ecNumber>
    </submittedName>
</protein>
<dbReference type="SUPFAM" id="SSF53474">
    <property type="entry name" value="alpha/beta-Hydrolases"/>
    <property type="match status" value="1"/>
</dbReference>
<dbReference type="InterPro" id="IPR000073">
    <property type="entry name" value="AB_hydrolase_1"/>
</dbReference>
<sequence length="303" mass="33773">MFETLEDIDLNLQNLTGTQRITWQASDGLTLSAHIWQNEDPNKPTVLCLPGLTRNTSDFYYLAHFLKENGLRVIAMDYRGRGRSEYADDFLTYNLDQEANDIDRGIHALGLKRFSLLGTSRGGLHAFSMALRNPERLSSVIINDIGPQIGEVALKNITKSVGTTMSQPNMKAAAVHLASVHGQAFTRMSDANWITFANQLYAPGINGVNLRYDKHLGDAILSQNGATPDADLWHSFNALKEIPHLLLRGENSGLLSANTVKKMQEQHQNMELMSIPDQGHAPLLWDHPTQQGILDFIHTHNPK</sequence>
<dbReference type="OrthoDB" id="9791366at2"/>
<dbReference type="PANTHER" id="PTHR43194:SF2">
    <property type="entry name" value="PEROXISOMAL MEMBRANE PROTEIN LPX1"/>
    <property type="match status" value="1"/>
</dbReference>
<evidence type="ECO:0000313" key="3">
    <source>
        <dbReference type="Proteomes" id="UP000076577"/>
    </source>
</evidence>
<evidence type="ECO:0000259" key="1">
    <source>
        <dbReference type="Pfam" id="PF00561"/>
    </source>
</evidence>
<keyword evidence="3" id="KW-1185">Reference proteome</keyword>
<dbReference type="Gene3D" id="3.40.50.1820">
    <property type="entry name" value="alpha/beta hydrolase"/>
    <property type="match status" value="1"/>
</dbReference>
<reference evidence="2 3" key="1">
    <citation type="journal article" date="2016" name="Front. Microbiol.">
        <title>Comparative Genomic Analysis Reveals a Diverse Repertoire of Genes Involved in Prokaryote-Eukaryote Interactions within the Pseudovibrio Genus.</title>
        <authorList>
            <person name="Romano S."/>
            <person name="Fernandez-Guerra A."/>
            <person name="Reen F.J."/>
            <person name="Glockner F.O."/>
            <person name="Crowley S.P."/>
            <person name="O'Sullivan O."/>
            <person name="Cotter P.D."/>
            <person name="Adams C."/>
            <person name="Dobson A.D."/>
            <person name="O'Gara F."/>
        </authorList>
    </citation>
    <scope>NUCLEOTIDE SEQUENCE [LARGE SCALE GENOMIC DNA]</scope>
    <source>
        <strain evidence="2 3">Ad2</strain>
    </source>
</reference>
<comment type="caution">
    <text evidence="2">The sequence shown here is derived from an EMBL/GenBank/DDBJ whole genome shotgun (WGS) entry which is preliminary data.</text>
</comment>
<name>A0A165WQ27_9HYPH</name>
<dbReference type="EMBL" id="LMCB01000044">
    <property type="protein sequence ID" value="KZL16782.1"/>
    <property type="molecule type" value="Genomic_DNA"/>
</dbReference>
<dbReference type="Proteomes" id="UP000076577">
    <property type="component" value="Unassembled WGS sequence"/>
</dbReference>
<dbReference type="InterPro" id="IPR029058">
    <property type="entry name" value="AB_hydrolase_fold"/>
</dbReference>
<proteinExistence type="predicted"/>
<feature type="domain" description="AB hydrolase-1" evidence="1">
    <location>
        <begin position="44"/>
        <end position="286"/>
    </location>
</feature>